<dbReference type="Gene3D" id="3.30.565.10">
    <property type="entry name" value="Histidine kinase-like ATPase, C-terminal domain"/>
    <property type="match status" value="1"/>
</dbReference>
<dbReference type="InterPro" id="IPR011495">
    <property type="entry name" value="Sig_transdc_His_kin_sub2_dim/P"/>
</dbReference>
<evidence type="ECO:0000259" key="9">
    <source>
        <dbReference type="PROSITE" id="PS50109"/>
    </source>
</evidence>
<dbReference type="Pfam" id="PF07568">
    <property type="entry name" value="HisKA_2"/>
    <property type="match status" value="1"/>
</dbReference>
<dbReference type="PRINTS" id="PR00344">
    <property type="entry name" value="BCTRLSENSOR"/>
</dbReference>
<evidence type="ECO:0000256" key="8">
    <source>
        <dbReference type="ARBA" id="ARBA00023012"/>
    </source>
</evidence>
<keyword evidence="8" id="KW-0902">Two-component regulatory system</keyword>
<dbReference type="PROSITE" id="PS50109">
    <property type="entry name" value="HIS_KIN"/>
    <property type="match status" value="1"/>
</dbReference>
<dbReference type="InterPro" id="IPR036890">
    <property type="entry name" value="HATPase_C_sf"/>
</dbReference>
<dbReference type="PANTHER" id="PTHR41523">
    <property type="entry name" value="TWO-COMPONENT SYSTEM SENSOR PROTEIN"/>
    <property type="match status" value="1"/>
</dbReference>
<evidence type="ECO:0000256" key="3">
    <source>
        <dbReference type="ARBA" id="ARBA00022553"/>
    </source>
</evidence>
<keyword evidence="3" id="KW-0597">Phosphoprotein</keyword>
<organism evidence="10 11">
    <name type="scientific">Brevibacterium otitidis</name>
    <dbReference type="NCBI Taxonomy" id="53364"/>
    <lineage>
        <taxon>Bacteria</taxon>
        <taxon>Bacillati</taxon>
        <taxon>Actinomycetota</taxon>
        <taxon>Actinomycetes</taxon>
        <taxon>Micrococcales</taxon>
        <taxon>Brevibacteriaceae</taxon>
        <taxon>Brevibacterium</taxon>
    </lineage>
</organism>
<dbReference type="Gene3D" id="3.30.450.280">
    <property type="entry name" value="GAF domain"/>
    <property type="match status" value="1"/>
</dbReference>
<evidence type="ECO:0000256" key="6">
    <source>
        <dbReference type="ARBA" id="ARBA00022777"/>
    </source>
</evidence>
<dbReference type="Proteomes" id="UP001589707">
    <property type="component" value="Unassembled WGS sequence"/>
</dbReference>
<keyword evidence="7" id="KW-0067">ATP-binding</keyword>
<name>A0ABV5X7C2_9MICO</name>
<evidence type="ECO:0000256" key="2">
    <source>
        <dbReference type="ARBA" id="ARBA00012438"/>
    </source>
</evidence>
<dbReference type="PANTHER" id="PTHR41523:SF8">
    <property type="entry name" value="ETHYLENE RESPONSE SENSOR PROTEIN"/>
    <property type="match status" value="1"/>
</dbReference>
<evidence type="ECO:0000256" key="5">
    <source>
        <dbReference type="ARBA" id="ARBA00022741"/>
    </source>
</evidence>
<gene>
    <name evidence="10" type="ORF">ACFFN1_15750</name>
</gene>
<evidence type="ECO:0000256" key="7">
    <source>
        <dbReference type="ARBA" id="ARBA00022840"/>
    </source>
</evidence>
<dbReference type="GO" id="GO:0004673">
    <property type="term" value="F:protein histidine kinase activity"/>
    <property type="evidence" value="ECO:0007669"/>
    <property type="project" value="UniProtKB-EC"/>
</dbReference>
<dbReference type="SUPFAM" id="SSF55785">
    <property type="entry name" value="PYP-like sensor domain (PAS domain)"/>
    <property type="match status" value="1"/>
</dbReference>
<protein>
    <recommendedName>
        <fullName evidence="2">histidine kinase</fullName>
        <ecNumber evidence="2">2.7.13.3</ecNumber>
    </recommendedName>
</protein>
<accession>A0ABV5X7C2</accession>
<evidence type="ECO:0000256" key="1">
    <source>
        <dbReference type="ARBA" id="ARBA00000085"/>
    </source>
</evidence>
<dbReference type="SUPFAM" id="SSF55874">
    <property type="entry name" value="ATPase domain of HSP90 chaperone/DNA topoisomerase II/histidine kinase"/>
    <property type="match status" value="1"/>
</dbReference>
<evidence type="ECO:0000313" key="11">
    <source>
        <dbReference type="Proteomes" id="UP001589707"/>
    </source>
</evidence>
<dbReference type="InterPro" id="IPR004358">
    <property type="entry name" value="Sig_transdc_His_kin-like_C"/>
</dbReference>
<dbReference type="EMBL" id="JBHMAU010000131">
    <property type="protein sequence ID" value="MFB9777829.1"/>
    <property type="molecule type" value="Genomic_DNA"/>
</dbReference>
<dbReference type="Gene3D" id="3.30.450.20">
    <property type="entry name" value="PAS domain"/>
    <property type="match status" value="1"/>
</dbReference>
<dbReference type="Pfam" id="PF08448">
    <property type="entry name" value="PAS_4"/>
    <property type="match status" value="1"/>
</dbReference>
<dbReference type="SMART" id="SM00387">
    <property type="entry name" value="HATPase_c"/>
    <property type="match status" value="1"/>
</dbReference>
<dbReference type="Pfam" id="PF12282">
    <property type="entry name" value="GAF_PdtaS"/>
    <property type="match status" value="1"/>
</dbReference>
<dbReference type="InterPro" id="IPR005467">
    <property type="entry name" value="His_kinase_dom"/>
</dbReference>
<dbReference type="InterPro" id="IPR022066">
    <property type="entry name" value="PdtaS_GAF"/>
</dbReference>
<dbReference type="Pfam" id="PF02518">
    <property type="entry name" value="HATPase_c"/>
    <property type="match status" value="1"/>
</dbReference>
<dbReference type="InterPro" id="IPR038424">
    <property type="entry name" value="H_kinase_PdtaS_GAF_sf"/>
</dbReference>
<dbReference type="InterPro" id="IPR035965">
    <property type="entry name" value="PAS-like_dom_sf"/>
</dbReference>
<feature type="domain" description="Histidine kinase" evidence="9">
    <location>
        <begin position="298"/>
        <end position="499"/>
    </location>
</feature>
<keyword evidence="6 10" id="KW-0418">Kinase</keyword>
<comment type="catalytic activity">
    <reaction evidence="1">
        <text>ATP + protein L-histidine = ADP + protein N-phospho-L-histidine.</text>
        <dbReference type="EC" id="2.7.13.3"/>
    </reaction>
</comment>
<evidence type="ECO:0000313" key="10">
    <source>
        <dbReference type="EMBL" id="MFB9777829.1"/>
    </source>
</evidence>
<keyword evidence="11" id="KW-1185">Reference proteome</keyword>
<keyword evidence="5" id="KW-0547">Nucleotide-binding</keyword>
<comment type="caution">
    <text evidence="10">The sequence shown here is derived from an EMBL/GenBank/DDBJ whole genome shotgun (WGS) entry which is preliminary data.</text>
</comment>
<dbReference type="InterPro" id="IPR003594">
    <property type="entry name" value="HATPase_dom"/>
</dbReference>
<dbReference type="InterPro" id="IPR013656">
    <property type="entry name" value="PAS_4"/>
</dbReference>
<proteinExistence type="predicted"/>
<keyword evidence="4 10" id="KW-0808">Transferase</keyword>
<sequence>MSGSTEIDASEEIADERDVEWLSVLVGDWQLLADLSFADLLLWVPDTEAPGRFRAAAHCRPTTGATAYPEDAIGLLSDAVESELMQRAWDSQEIILAPGPEELEDPAAPIAGAEVVPVVREGRTVAVLTRHTEELRRSVSSRLERNYRACASMLLTMISEGDYPYLDDDAASHRGDSRVGDGIVVLNREGRVRYASPNGISVIHRLGHDDELEGRYLAEVFSGLVEQARPVDETLPVVLTGRAPWSTEVEAGAVTVTLRAIPFTRAGNRIGAAVLLRDVSEIRRRDRQLLGRDAMIREMHHRVKNNLQTVAALLRLQTRRISSAEAKEALEEATRRVSIIAVVHDVLSQGLDSEVDFDEIVDKGLKLTPELASPHVEITLQRTGSFGKISSVDATSLALALTELVTNAVEHGFPLSLEKPETDERIQATVWVMPERTGERLRVTVADDGAGLPESGGPGNGLGTQIVKTLVSTDLGGTITWQPRAGGGTEVIIDVPLGRDR</sequence>
<dbReference type="EC" id="2.7.13.3" evidence="2"/>
<evidence type="ECO:0000256" key="4">
    <source>
        <dbReference type="ARBA" id="ARBA00022679"/>
    </source>
</evidence>
<dbReference type="RefSeq" id="WP_376841830.1">
    <property type="nucleotide sequence ID" value="NZ_JBHMAU010000131.1"/>
</dbReference>
<reference evidence="10 11" key="1">
    <citation type="submission" date="2024-09" db="EMBL/GenBank/DDBJ databases">
        <authorList>
            <person name="Sun Q."/>
            <person name="Mori K."/>
        </authorList>
    </citation>
    <scope>NUCLEOTIDE SEQUENCE [LARGE SCALE GENOMIC DNA]</scope>
    <source>
        <strain evidence="10 11">JCM 11683</strain>
    </source>
</reference>